<name>A0ABS2XSQ7_POLSP</name>
<evidence type="ECO:0000259" key="2">
    <source>
        <dbReference type="PROSITE" id="PS50235"/>
    </source>
</evidence>
<reference evidence="3" key="1">
    <citation type="journal article" date="2021" name="Cell">
        <title>Tracing the genetic footprints of vertebrate landing in non-teleost ray-finned fishes.</title>
        <authorList>
            <person name="Bi X."/>
            <person name="Wang K."/>
            <person name="Yang L."/>
            <person name="Pan H."/>
            <person name="Jiang H."/>
            <person name="Wei Q."/>
            <person name="Fang M."/>
            <person name="Yu H."/>
            <person name="Zhu C."/>
            <person name="Cai Y."/>
            <person name="He Y."/>
            <person name="Gan X."/>
            <person name="Zeng H."/>
            <person name="Yu D."/>
            <person name="Zhu Y."/>
            <person name="Jiang H."/>
            <person name="Qiu Q."/>
            <person name="Yang H."/>
            <person name="Zhang Y.E."/>
            <person name="Wang W."/>
            <person name="Zhu M."/>
            <person name="He S."/>
            <person name="Zhang G."/>
        </authorList>
    </citation>
    <scope>NUCLEOTIDE SEQUENCE</scope>
    <source>
        <strain evidence="3">Pddl_001</strain>
    </source>
</reference>
<feature type="non-terminal residue" evidence="3">
    <location>
        <position position="1"/>
    </location>
</feature>
<comment type="caution">
    <text evidence="3">The sequence shown here is derived from an EMBL/GenBank/DDBJ whole genome shotgun (WGS) entry which is preliminary data.</text>
</comment>
<dbReference type="InterPro" id="IPR057763">
    <property type="entry name" value="UBL_USP40"/>
</dbReference>
<dbReference type="Gene3D" id="3.90.70.10">
    <property type="entry name" value="Cysteine proteinases"/>
    <property type="match status" value="2"/>
</dbReference>
<dbReference type="PANTHER" id="PTHR24006">
    <property type="entry name" value="UBIQUITIN CARBOXYL-TERMINAL HYDROLASE"/>
    <property type="match status" value="1"/>
</dbReference>
<evidence type="ECO:0000313" key="3">
    <source>
        <dbReference type="EMBL" id="MBN3276922.1"/>
    </source>
</evidence>
<dbReference type="PROSITE" id="PS00972">
    <property type="entry name" value="USP_1"/>
    <property type="match status" value="1"/>
</dbReference>
<dbReference type="SUPFAM" id="SSF54001">
    <property type="entry name" value="Cysteine proteinases"/>
    <property type="match status" value="1"/>
</dbReference>
<dbReference type="InterPro" id="IPR028889">
    <property type="entry name" value="USP"/>
</dbReference>
<dbReference type="InterPro" id="IPR018200">
    <property type="entry name" value="USP_CS"/>
</dbReference>
<dbReference type="PROSITE" id="PS00973">
    <property type="entry name" value="USP_2"/>
    <property type="match status" value="1"/>
</dbReference>
<gene>
    <name evidence="3" type="primary">Usp40</name>
    <name evidence="3" type="ORF">GTO93_0008674</name>
</gene>
<evidence type="ECO:0000256" key="1">
    <source>
        <dbReference type="SAM" id="MobiDB-lite"/>
    </source>
</evidence>
<keyword evidence="4" id="KW-1185">Reference proteome</keyword>
<proteinExistence type="predicted"/>
<dbReference type="Pfam" id="PF25822">
    <property type="entry name" value="UBL_USP40"/>
    <property type="match status" value="1"/>
</dbReference>
<evidence type="ECO:0000313" key="4">
    <source>
        <dbReference type="Proteomes" id="UP001166093"/>
    </source>
</evidence>
<keyword evidence="3" id="KW-0378">Hydrolase</keyword>
<feature type="region of interest" description="Disordered" evidence="1">
    <location>
        <begin position="414"/>
        <end position="455"/>
    </location>
</feature>
<feature type="non-terminal residue" evidence="3">
    <location>
        <position position="1150"/>
    </location>
</feature>
<feature type="domain" description="USP" evidence="2">
    <location>
        <begin position="42"/>
        <end position="486"/>
    </location>
</feature>
<dbReference type="InterPro" id="IPR001394">
    <property type="entry name" value="Peptidase_C19_UCH"/>
</dbReference>
<accession>A0ABS2XSQ7</accession>
<dbReference type="Proteomes" id="UP001166093">
    <property type="component" value="Unassembled WGS sequence"/>
</dbReference>
<organism evidence="3 4">
    <name type="scientific">Polyodon spathula</name>
    <name type="common">North American paddlefish</name>
    <name type="synonym">Squalus spathula</name>
    <dbReference type="NCBI Taxonomy" id="7913"/>
    <lineage>
        <taxon>Eukaryota</taxon>
        <taxon>Metazoa</taxon>
        <taxon>Chordata</taxon>
        <taxon>Craniata</taxon>
        <taxon>Vertebrata</taxon>
        <taxon>Euteleostomi</taxon>
        <taxon>Actinopterygii</taxon>
        <taxon>Chondrostei</taxon>
        <taxon>Acipenseriformes</taxon>
        <taxon>Polyodontidae</taxon>
        <taxon>Polyodon</taxon>
    </lineage>
</organism>
<dbReference type="InterPro" id="IPR050164">
    <property type="entry name" value="Peptidase_C19"/>
</dbReference>
<dbReference type="Pfam" id="PF00443">
    <property type="entry name" value="UCH"/>
    <property type="match status" value="1"/>
</dbReference>
<dbReference type="PROSITE" id="PS50235">
    <property type="entry name" value="USP_3"/>
    <property type="match status" value="1"/>
</dbReference>
<dbReference type="EMBL" id="JAAWVQ010064022">
    <property type="protein sequence ID" value="MBN3276922.1"/>
    <property type="molecule type" value="Genomic_DNA"/>
</dbReference>
<protein>
    <submittedName>
        <fullName evidence="3">UBP40 hydrolase</fullName>
    </submittedName>
</protein>
<sequence length="1150" mass="127914">MFGDLFEEDTVAFVGDCKGSNVKKSRVNDAEPPPPRGAVTLSGIKNQGGTCYLNSLLQTLLFTPEFREALFSLGPEELGTLSDRDKPETTVRVIPLELQRLFARLLLVDQQAASTSDLTDSFGWSSNEEMSQHDVQELNRILFSALESSLVGTSGSDLINRLYHGTVVNQIVCKECGNTSERQEDFLDLTVAVKGVSGLEEALWSMFVEEELFEGNNLYRCGACSKLVTAAKSAKLRKLPPFLTVSLLRFNFDFARCERYKEMGSYTFPIRIDLRPFCEQVAGAADSDYEYELFSVIIHKGGCYGGHYHVYIKDLDRLGRWQAPEEEIKSKVPVSGVRAPDPILEMGDPLSVLKAILAQEASLSVRVDQLGQKVMETVGVSWNKRFRKSHGPVWKFLQQHPDVFLLDSDGSRVHLKQSKAPSPEQGSQEMGDQGDGTPEEPVESHSTPPHPWFDFNDSSVQSITERDMEKQFQGKESAYMLFYRRASLKRPEEARGNPRYKVPEHLLEEAEAESRELQRKRAEFDSVSNTVELRLHLGPHYRLQHGALHPASPPQDSLLRLAFDRRKCVGDLRQAVYQLQDSWEGDMTLTVAKSLPAGLHLYDTLTDDQQSLHSSGLVDGSDLFVWNGREVCGKSVRVGAESQPVLLSIVCPAGGVGGEALLSETPQGFPADCKLGEVCVELARQTGSELGELLLCCWEEKQSPHWRVYPPADLNKTLSQLTLRDGDALLMLHSQALDCRLFTRNGYTVTVGTPLECGWLQVEYSSHPQEGSRVATVPAEGDTLLSEIKQKAIEELQLVDLAGSDCCLRLMDRNLKLLPPVREDVSVREGGVKLASTLFLCHGPPLTNTQLFLYYTMGSNPQDGPEMEMVVEESTTVRECLKQMLEIAGLEGECWHLRKMDWCYELGDPLSEEDASLAELQISSGDTLVLTEGRLPPKGFLKLPVWLFASLKNGVHSETGRDGERETELNNITEQICVHSISTAESSEAALQYVGGVEISGEATLEDLKTQVLTLPGLPDLWVPSPGFLRVWVLESKRPCRILRGNQQHINSLKLGSGTEIAIQALAKEENLGLQELLLYLQVGVPGERQYYPAEELVWDTSRDSSSQALRQAIASHYSLPPDKTLIAKYCPDKSHWMPISSWVSVLGTR</sequence>
<dbReference type="GO" id="GO:0016787">
    <property type="term" value="F:hydrolase activity"/>
    <property type="evidence" value="ECO:0007669"/>
    <property type="project" value="UniProtKB-KW"/>
</dbReference>
<dbReference type="InterPro" id="IPR038765">
    <property type="entry name" value="Papain-like_cys_pep_sf"/>
</dbReference>
<dbReference type="PANTHER" id="PTHR24006:SF842">
    <property type="entry name" value="UBIQUITIN CARBOXYL-TERMINAL HYDROLASE 40"/>
    <property type="match status" value="1"/>
</dbReference>